<dbReference type="EMBL" id="JAAAHW010006888">
    <property type="protein sequence ID" value="KAF9953658.1"/>
    <property type="molecule type" value="Genomic_DNA"/>
</dbReference>
<reference evidence="1" key="1">
    <citation type="journal article" date="2020" name="Fungal Divers.">
        <title>Resolving the Mortierellaceae phylogeny through synthesis of multi-gene phylogenetics and phylogenomics.</title>
        <authorList>
            <person name="Vandepol N."/>
            <person name="Liber J."/>
            <person name="Desiro A."/>
            <person name="Na H."/>
            <person name="Kennedy M."/>
            <person name="Barry K."/>
            <person name="Grigoriev I.V."/>
            <person name="Miller A.N."/>
            <person name="O'Donnell K."/>
            <person name="Stajich J.E."/>
            <person name="Bonito G."/>
        </authorList>
    </citation>
    <scope>NUCLEOTIDE SEQUENCE</scope>
    <source>
        <strain evidence="1">MES-2147</strain>
    </source>
</reference>
<sequence>MYPSRNGPQDVVNVLDLALGYDTSKENGISTLSPYARMTTLSLENSHVPKISYYIEVSSKVE</sequence>
<name>A0A9P6LZ86_9FUNG</name>
<feature type="non-terminal residue" evidence="1">
    <location>
        <position position="62"/>
    </location>
</feature>
<dbReference type="Proteomes" id="UP000749646">
    <property type="component" value="Unassembled WGS sequence"/>
</dbReference>
<evidence type="ECO:0000313" key="2">
    <source>
        <dbReference type="Proteomes" id="UP000749646"/>
    </source>
</evidence>
<dbReference type="AlphaFoldDB" id="A0A9P6LZ86"/>
<proteinExistence type="predicted"/>
<gene>
    <name evidence="1" type="ORF">BGZ65_004530</name>
</gene>
<accession>A0A9P6LZ86</accession>
<organism evidence="1 2">
    <name type="scientific">Modicella reniformis</name>
    <dbReference type="NCBI Taxonomy" id="1440133"/>
    <lineage>
        <taxon>Eukaryota</taxon>
        <taxon>Fungi</taxon>
        <taxon>Fungi incertae sedis</taxon>
        <taxon>Mucoromycota</taxon>
        <taxon>Mortierellomycotina</taxon>
        <taxon>Mortierellomycetes</taxon>
        <taxon>Mortierellales</taxon>
        <taxon>Mortierellaceae</taxon>
        <taxon>Modicella</taxon>
    </lineage>
</organism>
<protein>
    <submittedName>
        <fullName evidence="1">Uncharacterized protein</fullName>
    </submittedName>
</protein>
<keyword evidence="2" id="KW-1185">Reference proteome</keyword>
<comment type="caution">
    <text evidence="1">The sequence shown here is derived from an EMBL/GenBank/DDBJ whole genome shotgun (WGS) entry which is preliminary data.</text>
</comment>
<evidence type="ECO:0000313" key="1">
    <source>
        <dbReference type="EMBL" id="KAF9953658.1"/>
    </source>
</evidence>